<gene>
    <name evidence="3" type="ORF">J2W36_001660</name>
</gene>
<protein>
    <recommendedName>
        <fullName evidence="1">2-hydroxychromene-2-carboxylate isomerase</fullName>
        <ecNumber evidence="1">5.99.1.4</ecNumber>
    </recommendedName>
</protein>
<evidence type="ECO:0000256" key="1">
    <source>
        <dbReference type="PIRNR" id="PIRNR006386"/>
    </source>
</evidence>
<dbReference type="InterPro" id="IPR044087">
    <property type="entry name" value="NahD-like"/>
</dbReference>
<dbReference type="Gene3D" id="3.40.30.10">
    <property type="entry name" value="Glutaredoxin"/>
    <property type="match status" value="1"/>
</dbReference>
<organism evidence="3 4">
    <name type="scientific">Variovorax ginsengisoli</name>
    <dbReference type="NCBI Taxonomy" id="363844"/>
    <lineage>
        <taxon>Bacteria</taxon>
        <taxon>Pseudomonadati</taxon>
        <taxon>Pseudomonadota</taxon>
        <taxon>Betaproteobacteria</taxon>
        <taxon>Burkholderiales</taxon>
        <taxon>Comamonadaceae</taxon>
        <taxon>Variovorax</taxon>
    </lineage>
</organism>
<accession>A0ABT9S4Y3</accession>
<dbReference type="EC" id="5.99.1.4" evidence="1"/>
<keyword evidence="4" id="KW-1185">Reference proteome</keyword>
<dbReference type="RefSeq" id="WP_307689234.1">
    <property type="nucleotide sequence ID" value="NZ_JAUSRO010000005.1"/>
</dbReference>
<reference evidence="3 4" key="1">
    <citation type="submission" date="2023-07" db="EMBL/GenBank/DDBJ databases">
        <title>Sorghum-associated microbial communities from plants grown in Nebraska, USA.</title>
        <authorList>
            <person name="Schachtman D."/>
        </authorList>
    </citation>
    <scope>NUCLEOTIDE SEQUENCE [LARGE SCALE GENOMIC DNA]</scope>
    <source>
        <strain evidence="3 4">DS1607</strain>
    </source>
</reference>
<dbReference type="EMBL" id="JAUSRO010000005">
    <property type="protein sequence ID" value="MDP9899409.1"/>
    <property type="molecule type" value="Genomic_DNA"/>
</dbReference>
<dbReference type="Pfam" id="PF01323">
    <property type="entry name" value="DSBA"/>
    <property type="match status" value="1"/>
</dbReference>
<dbReference type="Proteomes" id="UP001226867">
    <property type="component" value="Unassembled WGS sequence"/>
</dbReference>
<comment type="caution">
    <text evidence="3">The sequence shown here is derived from an EMBL/GenBank/DDBJ whole genome shotgun (WGS) entry which is preliminary data.</text>
</comment>
<dbReference type="InterPro" id="IPR036249">
    <property type="entry name" value="Thioredoxin-like_sf"/>
</dbReference>
<evidence type="ECO:0000259" key="2">
    <source>
        <dbReference type="Pfam" id="PF01323"/>
    </source>
</evidence>
<dbReference type="InterPro" id="IPR014440">
    <property type="entry name" value="HCCAis_GSTk"/>
</dbReference>
<dbReference type="InterPro" id="IPR051924">
    <property type="entry name" value="GST_Kappa/NadH"/>
</dbReference>
<dbReference type="GO" id="GO:0016853">
    <property type="term" value="F:isomerase activity"/>
    <property type="evidence" value="ECO:0007669"/>
    <property type="project" value="UniProtKB-KW"/>
</dbReference>
<keyword evidence="1 3" id="KW-0413">Isomerase</keyword>
<feature type="domain" description="DSBA-like thioredoxin" evidence="2">
    <location>
        <begin position="4"/>
        <end position="197"/>
    </location>
</feature>
<dbReference type="SUPFAM" id="SSF52833">
    <property type="entry name" value="Thioredoxin-like"/>
    <property type="match status" value="1"/>
</dbReference>
<name>A0ABT9S4Y3_9BURK</name>
<sequence length="207" mass="22751">MRRTIDYYFTPQSPWTYLGHARFVALAQAADATVRVRPVDFGAVFPVSGGLPLGKRAPQRQAYRLVELARFSRHLGLPLNPKPKFFPVGGDDAAKLIIAVDLHDGTDAALRLCAAVFAAVWVQERNIADPTLLETLVAECGLPAKRAEQSQSQAVQERYEAYTQDAIDAQVFGAPSYVLDGEIFWGQDRLDFLASALEQPFTQSQGA</sequence>
<dbReference type="PANTHER" id="PTHR42943">
    <property type="entry name" value="GLUTATHIONE S-TRANSFERASE KAPPA"/>
    <property type="match status" value="1"/>
</dbReference>
<dbReference type="CDD" id="cd03022">
    <property type="entry name" value="DsbA_HCCA_Iso"/>
    <property type="match status" value="1"/>
</dbReference>
<comment type="catalytic activity">
    <reaction evidence="1">
        <text>2-hydroxychromene-2-carboxylate = (3E)-4-(2-hydroxyphenyl)-2-oxobut-3-enoate</text>
        <dbReference type="Rhea" id="RHEA:27401"/>
        <dbReference type="ChEBI" id="CHEBI:59350"/>
        <dbReference type="ChEBI" id="CHEBI:59353"/>
        <dbReference type="EC" id="5.99.1.4"/>
    </reaction>
</comment>
<dbReference type="InterPro" id="IPR001853">
    <property type="entry name" value="DSBA-like_thioredoxin_dom"/>
</dbReference>
<evidence type="ECO:0000313" key="4">
    <source>
        <dbReference type="Proteomes" id="UP001226867"/>
    </source>
</evidence>
<evidence type="ECO:0000313" key="3">
    <source>
        <dbReference type="EMBL" id="MDP9899409.1"/>
    </source>
</evidence>
<dbReference type="PIRSF" id="PIRSF006386">
    <property type="entry name" value="HCCAis_GSTk"/>
    <property type="match status" value="1"/>
</dbReference>
<proteinExistence type="inferred from homology"/>
<comment type="similarity">
    <text evidence="1">Belongs to the GST superfamily. NadH family.</text>
</comment>
<dbReference type="PANTHER" id="PTHR42943:SF13">
    <property type="entry name" value="GLUTATHIONE S-TRANSFERASE KAPPA-RELATED"/>
    <property type="match status" value="1"/>
</dbReference>